<evidence type="ECO:0000313" key="1">
    <source>
        <dbReference type="EMBL" id="MBB6219834.1"/>
    </source>
</evidence>
<evidence type="ECO:0000313" key="2">
    <source>
        <dbReference type="Proteomes" id="UP000517187"/>
    </source>
</evidence>
<protein>
    <submittedName>
        <fullName evidence="1">Uncharacterized protein</fullName>
    </submittedName>
</protein>
<name>A0A7W9ZQV2_RHILE</name>
<gene>
    <name evidence="1" type="ORF">GGE66_000778</name>
</gene>
<dbReference type="AlphaFoldDB" id="A0A7W9ZQV2"/>
<reference evidence="1 2" key="1">
    <citation type="submission" date="2020-08" db="EMBL/GenBank/DDBJ databases">
        <title>Genomic Encyclopedia of Type Strains, Phase IV (KMG-V): Genome sequencing to study the core and pangenomes of soil and plant-associated prokaryotes.</title>
        <authorList>
            <person name="Whitman W."/>
        </authorList>
    </citation>
    <scope>NUCLEOTIDE SEQUENCE [LARGE SCALE GENOMIC DNA]</scope>
    <source>
        <strain evidence="1 2">SEMIA 4011</strain>
    </source>
</reference>
<proteinExistence type="predicted"/>
<dbReference type="Proteomes" id="UP000517187">
    <property type="component" value="Unassembled WGS sequence"/>
</dbReference>
<dbReference type="EMBL" id="JACIIJ010000001">
    <property type="protein sequence ID" value="MBB6219834.1"/>
    <property type="molecule type" value="Genomic_DNA"/>
</dbReference>
<comment type="caution">
    <text evidence="1">The sequence shown here is derived from an EMBL/GenBank/DDBJ whole genome shotgun (WGS) entry which is preliminary data.</text>
</comment>
<accession>A0A7W9ZQV2</accession>
<sequence length="47" mass="5047">MTFEPESLAHDRLASVQAAVPTEPELESSSISVRMVLVLGAVSSFTR</sequence>
<organism evidence="1 2">
    <name type="scientific">Rhizobium leguminosarum</name>
    <dbReference type="NCBI Taxonomy" id="384"/>
    <lineage>
        <taxon>Bacteria</taxon>
        <taxon>Pseudomonadati</taxon>
        <taxon>Pseudomonadota</taxon>
        <taxon>Alphaproteobacteria</taxon>
        <taxon>Hyphomicrobiales</taxon>
        <taxon>Rhizobiaceae</taxon>
        <taxon>Rhizobium/Agrobacterium group</taxon>
        <taxon>Rhizobium</taxon>
    </lineage>
</organism>